<dbReference type="Pfam" id="PF00172">
    <property type="entry name" value="Zn_clus"/>
    <property type="match status" value="1"/>
</dbReference>
<sequence>MATKRKGKTVPCEGCRERKKKCTAGQPCERCKRLGIQCYYLKPVAPPKLESIESVNHQEIQMHVEVLEDIMRNMEREMYLLKSPFRIKQIAQQSERTMHSFDAEDTTSDEDFDQLLYRDRLNATTTTTATATNRFFSQHEMTSNWQLKLGKDGGISINTDILSYANLLKHVEALGNLSNTIPIIKQPTLASLSAGGGYLHRNVLYTVVRRGNFRAILGCIQNEARKQIISACTMTPPPSAAAQQQPLLLEYDQQQQQHSTPSVVFEKKDLALQLVNAYFGCRFLHRVVFHQKTFFDMFVKGRSDLEASPVVCAVAAAVLTMHCKHVIACVPYDQQLGLGEYYFDKARYAVSLQFDEPSMETMIAYLFMSLYKSNLLRPQDANMYLEIAIRIRQILAETVYKHPPPLPIYSTQPNTVYSTATTTTNSTNSTTHTHTTHPTTNHADSTANTSSPKRPSKSKMLNRYLGEYETFKRLHAGFQDCVQFIQFINNQRGVPAKNLNPSRNKPSMLNQENSTFKQLFQEICAETYDPKPLPDESRQTVRAILKEHYVGRIARVVGPYFRRVRWSETDLIPLSFLMKTEEDLNQLYFCQIPLDFRLAPSIFEDGISDAEFRKRLLEDGRTDINSVTIAARYYQSLLALHEPFQPTIRRSRRSIRDIALLVPENLEDFDLKQHTLKRKLCAAASSSSSSEGEDEEEEGDANVLSVHALRAQEVCYKCSIIVVRLLEFQCTILEACTIPTPSLLCAWDTLMRNSCLGMDQDDLDAAGVTNYLSAKDIELAREYAVRCIEVLRRGYLFNGAEREVFEYYEKIETQLLTALCKSASPTAKYWEPVSNW</sequence>
<proteinExistence type="predicted"/>
<dbReference type="Gene3D" id="4.10.240.10">
    <property type="entry name" value="Zn(2)-C6 fungal-type DNA-binding domain"/>
    <property type="match status" value="1"/>
</dbReference>
<feature type="domain" description="Zn(2)-C6 fungal-type" evidence="7">
    <location>
        <begin position="11"/>
        <end position="40"/>
    </location>
</feature>
<keyword evidence="9" id="KW-1185">Reference proteome</keyword>
<reference evidence="8 9" key="1">
    <citation type="submission" date="2015-06" db="EMBL/GenBank/DDBJ databases">
        <title>Expansion of signal transduction pathways in fungi by whole-genome duplication.</title>
        <authorList>
            <consortium name="DOE Joint Genome Institute"/>
            <person name="Corrochano L.M."/>
            <person name="Kuo A."/>
            <person name="Marcet-Houben M."/>
            <person name="Polaino S."/>
            <person name="Salamov A."/>
            <person name="Villalobos J.M."/>
            <person name="Alvarez M.I."/>
            <person name="Avalos J."/>
            <person name="Benito E.P."/>
            <person name="Benoit I."/>
            <person name="Burger G."/>
            <person name="Camino L.P."/>
            <person name="Canovas D."/>
            <person name="Cerda-Olmedo E."/>
            <person name="Cheng J.-F."/>
            <person name="Dominguez A."/>
            <person name="Elias M."/>
            <person name="Eslava A.P."/>
            <person name="Glaser F."/>
            <person name="Grimwood J."/>
            <person name="Gutierrez G."/>
            <person name="Heitman J."/>
            <person name="Henrissat B."/>
            <person name="Iturriaga E.A."/>
            <person name="Lang B.F."/>
            <person name="Lavin J.L."/>
            <person name="Lee S."/>
            <person name="Li W."/>
            <person name="Lindquist E."/>
            <person name="Lopez-Garcia S."/>
            <person name="Luque E.M."/>
            <person name="Marcos A.T."/>
            <person name="Martin J."/>
            <person name="Mccluskey K."/>
            <person name="Medina H.R."/>
            <person name="Miralles-Duran A."/>
            <person name="Miyazaki A."/>
            <person name="Munoz-Torres E."/>
            <person name="Oguiza J.A."/>
            <person name="Ohm R."/>
            <person name="Olmedo M."/>
            <person name="Orejas M."/>
            <person name="Ortiz-Castellanos L."/>
            <person name="Pisabarro A.G."/>
            <person name="Rodriguez-Romero J."/>
            <person name="Ruiz-Herrera J."/>
            <person name="Ruiz-Vazquez R."/>
            <person name="Sanz C."/>
            <person name="Schackwitz W."/>
            <person name="Schmutz J."/>
            <person name="Shahriari M."/>
            <person name="Shelest E."/>
            <person name="Silva-Franco F."/>
            <person name="Soanes D."/>
            <person name="Syed K."/>
            <person name="Tagua V.G."/>
            <person name="Talbot N.J."/>
            <person name="Thon M."/>
            <person name="De Vries R.P."/>
            <person name="Wiebenga A."/>
            <person name="Yadav J.S."/>
            <person name="Braun E.L."/>
            <person name="Baker S."/>
            <person name="Garre V."/>
            <person name="Horwitz B."/>
            <person name="Torres-Martinez S."/>
            <person name="Idnurm A."/>
            <person name="Herrera-Estrella A."/>
            <person name="Gabaldon T."/>
            <person name="Grigoriev I.V."/>
        </authorList>
    </citation>
    <scope>NUCLEOTIDE SEQUENCE [LARGE SCALE GENOMIC DNA]</scope>
    <source>
        <strain evidence="8 9">CBS 277.49</strain>
    </source>
</reference>
<keyword evidence="2" id="KW-0479">Metal-binding</keyword>
<dbReference type="GO" id="GO:0000981">
    <property type="term" value="F:DNA-binding transcription factor activity, RNA polymerase II-specific"/>
    <property type="evidence" value="ECO:0007669"/>
    <property type="project" value="InterPro"/>
</dbReference>
<dbReference type="VEuPathDB" id="FungiDB:MUCCIDRAFT_116102"/>
<dbReference type="InterPro" id="IPR001138">
    <property type="entry name" value="Zn2Cys6_DnaBD"/>
</dbReference>
<dbReference type="OrthoDB" id="2328572at2759"/>
<dbReference type="GO" id="GO:0008270">
    <property type="term" value="F:zinc ion binding"/>
    <property type="evidence" value="ECO:0007669"/>
    <property type="project" value="InterPro"/>
</dbReference>
<feature type="compositionally biased region" description="Polar residues" evidence="6">
    <location>
        <begin position="443"/>
        <end position="453"/>
    </location>
</feature>
<dbReference type="CDD" id="cd12148">
    <property type="entry name" value="fungal_TF_MHR"/>
    <property type="match status" value="1"/>
</dbReference>
<protein>
    <submittedName>
        <fullName evidence="8">Zn(2)-C6 fungal-specific transcription factor</fullName>
    </submittedName>
</protein>
<accession>A0A168GTW3</accession>
<dbReference type="InterPro" id="IPR050815">
    <property type="entry name" value="TF_fung"/>
</dbReference>
<dbReference type="PROSITE" id="PS00463">
    <property type="entry name" value="ZN2_CY6_FUNGAL_1"/>
    <property type="match status" value="1"/>
</dbReference>
<dbReference type="Proteomes" id="UP000077051">
    <property type="component" value="Unassembled WGS sequence"/>
</dbReference>
<evidence type="ECO:0000256" key="2">
    <source>
        <dbReference type="ARBA" id="ARBA00022723"/>
    </source>
</evidence>
<dbReference type="PANTHER" id="PTHR47338:SF5">
    <property type="entry name" value="ZN(II)2CYS6 TRANSCRIPTION FACTOR (EUROFUNG)"/>
    <property type="match status" value="1"/>
</dbReference>
<evidence type="ECO:0000256" key="4">
    <source>
        <dbReference type="ARBA" id="ARBA00023163"/>
    </source>
</evidence>
<dbReference type="SUPFAM" id="SSF57701">
    <property type="entry name" value="Zn2/Cys6 DNA-binding domain"/>
    <property type="match status" value="1"/>
</dbReference>
<evidence type="ECO:0000313" key="8">
    <source>
        <dbReference type="EMBL" id="OAC98017.1"/>
    </source>
</evidence>
<dbReference type="CDD" id="cd00067">
    <property type="entry name" value="GAL4"/>
    <property type="match status" value="1"/>
</dbReference>
<dbReference type="AlphaFoldDB" id="A0A168GTW3"/>
<evidence type="ECO:0000256" key="3">
    <source>
        <dbReference type="ARBA" id="ARBA00023015"/>
    </source>
</evidence>
<feature type="region of interest" description="Disordered" evidence="6">
    <location>
        <begin position="419"/>
        <end position="459"/>
    </location>
</feature>
<evidence type="ECO:0000256" key="6">
    <source>
        <dbReference type="SAM" id="MobiDB-lite"/>
    </source>
</evidence>
<feature type="compositionally biased region" description="Low complexity" evidence="6">
    <location>
        <begin position="419"/>
        <end position="442"/>
    </location>
</feature>
<dbReference type="GO" id="GO:0005634">
    <property type="term" value="C:nucleus"/>
    <property type="evidence" value="ECO:0007669"/>
    <property type="project" value="UniProtKB-SubCell"/>
</dbReference>
<gene>
    <name evidence="8" type="ORF">MUCCIDRAFT_116102</name>
</gene>
<dbReference type="InterPro" id="IPR036864">
    <property type="entry name" value="Zn2-C6_fun-type_DNA-bd_sf"/>
</dbReference>
<keyword evidence="4" id="KW-0804">Transcription</keyword>
<dbReference type="PANTHER" id="PTHR47338">
    <property type="entry name" value="ZN(II)2CYS6 TRANSCRIPTION FACTOR (EUROFUNG)-RELATED"/>
    <property type="match status" value="1"/>
</dbReference>
<name>A0A168GTW3_MUCCL</name>
<evidence type="ECO:0000256" key="1">
    <source>
        <dbReference type="ARBA" id="ARBA00004123"/>
    </source>
</evidence>
<dbReference type="PROSITE" id="PS50048">
    <property type="entry name" value="ZN2_CY6_FUNGAL_2"/>
    <property type="match status" value="1"/>
</dbReference>
<dbReference type="SMART" id="SM00066">
    <property type="entry name" value="GAL4"/>
    <property type="match status" value="1"/>
</dbReference>
<evidence type="ECO:0000313" key="9">
    <source>
        <dbReference type="Proteomes" id="UP000077051"/>
    </source>
</evidence>
<comment type="caution">
    <text evidence="8">The sequence shown here is derived from an EMBL/GenBank/DDBJ whole genome shotgun (WGS) entry which is preliminary data.</text>
</comment>
<keyword evidence="3" id="KW-0805">Transcription regulation</keyword>
<dbReference type="EMBL" id="AMYB01000012">
    <property type="protein sequence ID" value="OAC98017.1"/>
    <property type="molecule type" value="Genomic_DNA"/>
</dbReference>
<comment type="subcellular location">
    <subcellularLocation>
        <location evidence="1">Nucleus</location>
    </subcellularLocation>
</comment>
<evidence type="ECO:0000259" key="7">
    <source>
        <dbReference type="PROSITE" id="PS50048"/>
    </source>
</evidence>
<keyword evidence="5" id="KW-0539">Nucleus</keyword>
<organism evidence="8 9">
    <name type="scientific">Mucor lusitanicus CBS 277.49</name>
    <dbReference type="NCBI Taxonomy" id="747725"/>
    <lineage>
        <taxon>Eukaryota</taxon>
        <taxon>Fungi</taxon>
        <taxon>Fungi incertae sedis</taxon>
        <taxon>Mucoromycota</taxon>
        <taxon>Mucoromycotina</taxon>
        <taxon>Mucoromycetes</taxon>
        <taxon>Mucorales</taxon>
        <taxon>Mucorineae</taxon>
        <taxon>Mucoraceae</taxon>
        <taxon>Mucor</taxon>
    </lineage>
</organism>
<evidence type="ECO:0000256" key="5">
    <source>
        <dbReference type="ARBA" id="ARBA00023242"/>
    </source>
</evidence>